<reference evidence="10" key="2">
    <citation type="submission" date="2025-08" db="UniProtKB">
        <authorList>
            <consortium name="Ensembl"/>
        </authorList>
    </citation>
    <scope>IDENTIFICATION</scope>
</reference>
<comment type="similarity">
    <text evidence="2">Belongs to the mitochondrial carrier (TC 2.A.29) family.</text>
</comment>
<evidence type="ECO:0000256" key="9">
    <source>
        <dbReference type="SAM" id="MobiDB-lite"/>
    </source>
</evidence>
<dbReference type="PANTHER" id="PTHR45678:SF12">
    <property type="entry name" value="ELECTROGENIC ASPARTATE_GLUTAMATE ANTIPORTER SLC25A13, MITOCHONDRIAL"/>
    <property type="match status" value="1"/>
</dbReference>
<evidence type="ECO:0000256" key="2">
    <source>
        <dbReference type="ARBA" id="ARBA00006375"/>
    </source>
</evidence>
<dbReference type="GO" id="GO:0005313">
    <property type="term" value="F:L-glutamate transmembrane transporter activity"/>
    <property type="evidence" value="ECO:0007669"/>
    <property type="project" value="TreeGrafter"/>
</dbReference>
<accession>A0A8D3ASQ7</accession>
<dbReference type="PROSITE" id="PS50920">
    <property type="entry name" value="SOLCAR"/>
    <property type="match status" value="2"/>
</dbReference>
<dbReference type="AlphaFoldDB" id="A0A8D3ASQ7"/>
<dbReference type="InterPro" id="IPR051028">
    <property type="entry name" value="Mito_Solute_Carrier"/>
</dbReference>
<proteinExistence type="inferred from homology"/>
<evidence type="ECO:0000256" key="6">
    <source>
        <dbReference type="ARBA" id="ARBA00023128"/>
    </source>
</evidence>
<gene>
    <name evidence="10" type="primary">SLC25A13</name>
</gene>
<evidence type="ECO:0000256" key="3">
    <source>
        <dbReference type="ARBA" id="ARBA00022692"/>
    </source>
</evidence>
<keyword evidence="6" id="KW-0496">Mitochondrion</keyword>
<dbReference type="InterPro" id="IPR023395">
    <property type="entry name" value="MCP_dom_sf"/>
</dbReference>
<evidence type="ECO:0000256" key="1">
    <source>
        <dbReference type="ARBA" id="ARBA00004448"/>
    </source>
</evidence>
<feature type="region of interest" description="Disordered" evidence="9">
    <location>
        <begin position="585"/>
        <end position="608"/>
    </location>
</feature>
<dbReference type="Gene3D" id="1.10.238.10">
    <property type="entry name" value="EF-hand"/>
    <property type="match status" value="1"/>
</dbReference>
<dbReference type="Pfam" id="PF00153">
    <property type="entry name" value="Mito_carr"/>
    <property type="match status" value="2"/>
</dbReference>
<organism evidence="10 11">
    <name type="scientific">Scophthalmus maximus</name>
    <name type="common">Turbot</name>
    <name type="synonym">Psetta maxima</name>
    <dbReference type="NCBI Taxonomy" id="52904"/>
    <lineage>
        <taxon>Eukaryota</taxon>
        <taxon>Metazoa</taxon>
        <taxon>Chordata</taxon>
        <taxon>Craniata</taxon>
        <taxon>Vertebrata</taxon>
        <taxon>Euteleostomi</taxon>
        <taxon>Actinopterygii</taxon>
        <taxon>Neopterygii</taxon>
        <taxon>Teleostei</taxon>
        <taxon>Neoteleostei</taxon>
        <taxon>Acanthomorphata</taxon>
        <taxon>Carangaria</taxon>
        <taxon>Pleuronectiformes</taxon>
        <taxon>Pleuronectoidei</taxon>
        <taxon>Scophthalmidae</taxon>
        <taxon>Scophthalmus</taxon>
    </lineage>
</organism>
<feature type="repeat" description="Solcar" evidence="8">
    <location>
        <begin position="365"/>
        <end position="450"/>
    </location>
</feature>
<dbReference type="PANTHER" id="PTHR45678">
    <property type="entry name" value="MITOCHONDRIAL 2-OXODICARBOXYLATE CARRIER 1-RELATED"/>
    <property type="match status" value="1"/>
</dbReference>
<dbReference type="InterPro" id="IPR011992">
    <property type="entry name" value="EF-hand-dom_pair"/>
</dbReference>
<dbReference type="Gene3D" id="1.50.40.10">
    <property type="entry name" value="Mitochondrial carrier domain"/>
    <property type="match status" value="1"/>
</dbReference>
<feature type="repeat" description="Solcar" evidence="8">
    <location>
        <begin position="274"/>
        <end position="360"/>
    </location>
</feature>
<reference evidence="10" key="1">
    <citation type="submission" date="2023-05" db="EMBL/GenBank/DDBJ databases">
        <title>High-quality long-read genome of Scophthalmus maximus.</title>
        <authorList>
            <person name="Lien S."/>
            <person name="Martinez P."/>
        </authorList>
    </citation>
    <scope>NUCLEOTIDE SEQUENCE [LARGE SCALE GENOMIC DNA]</scope>
</reference>
<dbReference type="SUPFAM" id="SSF103506">
    <property type="entry name" value="Mitochondrial carrier"/>
    <property type="match status" value="1"/>
</dbReference>
<dbReference type="Ensembl" id="ENSSMAT00000023164.2">
    <property type="protein sequence ID" value="ENSSMAP00000022903.2"/>
    <property type="gene ID" value="ENSSMAG00000013855.2"/>
</dbReference>
<dbReference type="Proteomes" id="UP000694558">
    <property type="component" value="Chromosome 22"/>
</dbReference>
<feature type="region of interest" description="Disordered" evidence="9">
    <location>
        <begin position="488"/>
        <end position="525"/>
    </location>
</feature>
<keyword evidence="4" id="KW-0999">Mitochondrion inner membrane</keyword>
<dbReference type="InterPro" id="IPR018108">
    <property type="entry name" value="MCP_transmembrane"/>
</dbReference>
<dbReference type="SUPFAM" id="SSF47473">
    <property type="entry name" value="EF-hand"/>
    <property type="match status" value="1"/>
</dbReference>
<comment type="subcellular location">
    <subcellularLocation>
        <location evidence="1">Mitochondrion inner membrane</location>
        <topology evidence="1">Multi-pass membrane protein</topology>
    </subcellularLocation>
</comment>
<sequence>KTYCFRLSSCLYLSLSLQYAGVKKNHDHFMSPRDFVSRLPRTHTDIRLSDDATKLLAGVVDQKKDGLISFQDFVAFESVLCTLDSLFMVAFLLCDKTPLLSPLLSLPQEMQLEHAGQALIRRDRAHGGSISAMDFRDILVTVRPHMLKPFVEECLVAVAGGSTSHQFSFSYISSFNSLLNNMELIRKISSTLAGGSHQRGVNCGSSEVWQVTPMEVDILFQLADQSEPPRGRVGLVDIEEITPLKEGTLPYNFAEVQRQRLVSDGSCPVLVQVAESVYRFTLGSVAGGNRSRPAGSLMHSQRSGCSLVGELMYKNIFDCFTKVVRHEGFFGLYRGLVPQLLGVAPGKAIKLTLDTCRLTQRNGTVPLAAEILAGGCAGGSKLIFTNPLEIVKVRLQVAGEITEGPRVSSAPSVIRDLGFLGLYEGHSLSTYFPCYAHTKALLTEEDGRTGPAKTLIAGALAGKTPQFVPAFNPTDVIKTRLQVAARGGQTTYSGPGGRLLVDPPRRVGPALSAKEPEERSRRPTGTLVAHELLQRRFCVDFRKDSGSLPVSPPRKSRISLPAPNPDHIGGFRLAVATFAGNREQVWTPSPTLHGGDSAGSPWKCPPPP</sequence>
<evidence type="ECO:0000313" key="10">
    <source>
        <dbReference type="Ensembl" id="ENSSMAP00000022903.2"/>
    </source>
</evidence>
<evidence type="ECO:0000313" key="11">
    <source>
        <dbReference type="Proteomes" id="UP000694558"/>
    </source>
</evidence>
<name>A0A8D3ASQ7_SCOMX</name>
<evidence type="ECO:0000256" key="7">
    <source>
        <dbReference type="ARBA" id="ARBA00023136"/>
    </source>
</evidence>
<evidence type="ECO:0000256" key="5">
    <source>
        <dbReference type="ARBA" id="ARBA00022989"/>
    </source>
</evidence>
<protein>
    <submittedName>
        <fullName evidence="10">Solute carrier family 25 member 13</fullName>
    </submittedName>
</protein>
<evidence type="ECO:0000256" key="4">
    <source>
        <dbReference type="ARBA" id="ARBA00022792"/>
    </source>
</evidence>
<keyword evidence="3 8" id="KW-0812">Transmembrane</keyword>
<dbReference type="GO" id="GO:0015183">
    <property type="term" value="F:L-aspartate transmembrane transporter activity"/>
    <property type="evidence" value="ECO:0007669"/>
    <property type="project" value="TreeGrafter"/>
</dbReference>
<feature type="region of interest" description="Disordered" evidence="9">
    <location>
        <begin position="544"/>
        <end position="563"/>
    </location>
</feature>
<keyword evidence="7 8" id="KW-0472">Membrane</keyword>
<dbReference type="GO" id="GO:0043490">
    <property type="term" value="P:malate-aspartate shuttle"/>
    <property type="evidence" value="ECO:0007669"/>
    <property type="project" value="TreeGrafter"/>
</dbReference>
<dbReference type="GeneTree" id="ENSGT00940000159344"/>
<keyword evidence="5" id="KW-1133">Transmembrane helix</keyword>
<dbReference type="GO" id="GO:0005743">
    <property type="term" value="C:mitochondrial inner membrane"/>
    <property type="evidence" value="ECO:0007669"/>
    <property type="project" value="UniProtKB-SubCell"/>
</dbReference>
<evidence type="ECO:0000256" key="8">
    <source>
        <dbReference type="PROSITE-ProRule" id="PRU00282"/>
    </source>
</evidence>